<protein>
    <recommendedName>
        <fullName evidence="6">Thioredoxin</fullName>
    </recommendedName>
</protein>
<evidence type="ECO:0000313" key="9">
    <source>
        <dbReference type="Proteomes" id="UP000830167"/>
    </source>
</evidence>
<keyword evidence="4" id="KW-1015">Disulfide bond</keyword>
<keyword evidence="2" id="KW-0813">Transport</keyword>
<dbReference type="Gene3D" id="3.40.30.10">
    <property type="entry name" value="Glutaredoxin"/>
    <property type="match status" value="1"/>
</dbReference>
<dbReference type="Pfam" id="PF00085">
    <property type="entry name" value="Thioredoxin"/>
    <property type="match status" value="1"/>
</dbReference>
<dbReference type="RefSeq" id="WP_347435691.1">
    <property type="nucleotide sequence ID" value="NZ_CP089291.1"/>
</dbReference>
<name>A0ABY4CFE8_9BACL</name>
<organism evidence="8 9">
    <name type="scientific">Fodinisporobacter ferrooxydans</name>
    <dbReference type="NCBI Taxonomy" id="2901836"/>
    <lineage>
        <taxon>Bacteria</taxon>
        <taxon>Bacillati</taxon>
        <taxon>Bacillota</taxon>
        <taxon>Bacilli</taxon>
        <taxon>Bacillales</taxon>
        <taxon>Alicyclobacillaceae</taxon>
        <taxon>Fodinisporobacter</taxon>
    </lineage>
</organism>
<evidence type="ECO:0000256" key="1">
    <source>
        <dbReference type="ARBA" id="ARBA00008987"/>
    </source>
</evidence>
<evidence type="ECO:0000256" key="2">
    <source>
        <dbReference type="ARBA" id="ARBA00022448"/>
    </source>
</evidence>
<dbReference type="Proteomes" id="UP000830167">
    <property type="component" value="Chromosome"/>
</dbReference>
<feature type="domain" description="Thioredoxin" evidence="7">
    <location>
        <begin position="1"/>
        <end position="105"/>
    </location>
</feature>
<evidence type="ECO:0000256" key="3">
    <source>
        <dbReference type="ARBA" id="ARBA00022982"/>
    </source>
</evidence>
<proteinExistence type="inferred from homology"/>
<dbReference type="CDD" id="cd02947">
    <property type="entry name" value="TRX_family"/>
    <property type="match status" value="1"/>
</dbReference>
<dbReference type="PROSITE" id="PS51352">
    <property type="entry name" value="THIOREDOXIN_2"/>
    <property type="match status" value="1"/>
</dbReference>
<keyword evidence="5" id="KW-0676">Redox-active center</keyword>
<gene>
    <name evidence="8" type="ORF">LSG31_13855</name>
</gene>
<evidence type="ECO:0000313" key="8">
    <source>
        <dbReference type="EMBL" id="UOF89009.1"/>
    </source>
</evidence>
<comment type="similarity">
    <text evidence="1 6">Belongs to the thioredoxin family.</text>
</comment>
<dbReference type="InterPro" id="IPR013766">
    <property type="entry name" value="Thioredoxin_domain"/>
</dbReference>
<dbReference type="PANTHER" id="PTHR45663">
    <property type="entry name" value="GEO12009P1"/>
    <property type="match status" value="1"/>
</dbReference>
<sequence>MIEINKENFTTEVIESDKPVLIDIWGPSCQPCLALMPQVERLSETYSDKVKMVKLNSVQNRRLCIDIRVIGLPSFLLYKDGVEVSRLSSKDITIQDIENLIVAYA</sequence>
<dbReference type="EMBL" id="CP089291">
    <property type="protein sequence ID" value="UOF89009.1"/>
    <property type="molecule type" value="Genomic_DNA"/>
</dbReference>
<evidence type="ECO:0000259" key="7">
    <source>
        <dbReference type="PROSITE" id="PS51352"/>
    </source>
</evidence>
<reference evidence="8" key="1">
    <citation type="submission" date="2021-12" db="EMBL/GenBank/DDBJ databases">
        <title>Alicyclobacillaceae gen. nov., sp. nov., isolated from chalcocite enrichment system.</title>
        <authorList>
            <person name="Jiang Z."/>
        </authorList>
    </citation>
    <scope>NUCLEOTIDE SEQUENCE</scope>
    <source>
        <strain evidence="8">MYW30-H2</strain>
    </source>
</reference>
<dbReference type="PANTHER" id="PTHR45663:SF11">
    <property type="entry name" value="GEO12009P1"/>
    <property type="match status" value="1"/>
</dbReference>
<keyword evidence="3" id="KW-0249">Electron transport</keyword>
<evidence type="ECO:0000256" key="5">
    <source>
        <dbReference type="ARBA" id="ARBA00023284"/>
    </source>
</evidence>
<dbReference type="PIRSF" id="PIRSF000077">
    <property type="entry name" value="Thioredoxin"/>
    <property type="match status" value="1"/>
</dbReference>
<evidence type="ECO:0000256" key="6">
    <source>
        <dbReference type="PIRNR" id="PIRNR000077"/>
    </source>
</evidence>
<dbReference type="InterPro" id="IPR036249">
    <property type="entry name" value="Thioredoxin-like_sf"/>
</dbReference>
<accession>A0ABY4CFE8</accession>
<dbReference type="SUPFAM" id="SSF52833">
    <property type="entry name" value="Thioredoxin-like"/>
    <property type="match status" value="1"/>
</dbReference>
<keyword evidence="9" id="KW-1185">Reference proteome</keyword>
<dbReference type="InterPro" id="IPR005746">
    <property type="entry name" value="Thioredoxin"/>
</dbReference>
<evidence type="ECO:0000256" key="4">
    <source>
        <dbReference type="ARBA" id="ARBA00023157"/>
    </source>
</evidence>